<dbReference type="PANTHER" id="PTHR11808">
    <property type="entry name" value="TRANS-SULFURATION ENZYME FAMILY MEMBER"/>
    <property type="match status" value="1"/>
</dbReference>
<proteinExistence type="inferred from homology"/>
<protein>
    <submittedName>
        <fullName evidence="5">Cystathionine gamma-lyase</fullName>
        <ecNumber evidence="5">4.4.1.1</ecNumber>
    </submittedName>
</protein>
<evidence type="ECO:0000256" key="1">
    <source>
        <dbReference type="ARBA" id="ARBA00001933"/>
    </source>
</evidence>
<dbReference type="Gene3D" id="3.90.1150.10">
    <property type="entry name" value="Aspartate Aminotransferase, domain 1"/>
    <property type="match status" value="1"/>
</dbReference>
<evidence type="ECO:0000256" key="2">
    <source>
        <dbReference type="ARBA" id="ARBA00022898"/>
    </source>
</evidence>
<dbReference type="EMBL" id="CP110615">
    <property type="protein sequence ID" value="UZJ25675.1"/>
    <property type="molecule type" value="Genomic_DNA"/>
</dbReference>
<evidence type="ECO:0000313" key="6">
    <source>
        <dbReference type="Proteomes" id="UP001164965"/>
    </source>
</evidence>
<keyword evidence="2 4" id="KW-0663">Pyridoxal phosphate</keyword>
<keyword evidence="5" id="KW-0456">Lyase</keyword>
<evidence type="ECO:0000256" key="3">
    <source>
        <dbReference type="ARBA" id="ARBA00023167"/>
    </source>
</evidence>
<dbReference type="InterPro" id="IPR000277">
    <property type="entry name" value="Cys/Met-Metab_PyrdxlP-dep_enz"/>
</dbReference>
<sequence>MTTPQTGYGDSTRCVRAGVGPAVPGEPFLPGPVMAAPYHLSPDEGSEPHFYARASNPGWEGLEAALAELEGDGTPGTQATVTGAGMAAITVLLRAVLRSGDVLVLPSDGYYQVRAYAAERLASWGVVVREVPTPRMADELDGARLVLAETPSNPGLDVVDLRAVAAAAHATGALLAVDNTTATPLGQLPLGLGADVVVASGTKALSGHSDLLMGYVATADPELHAAVGRERLLSGSVLGPFETWLAHRSLGSAALRIDRQCATAAALVEALDGHPGVHGLRWPGLSSDPSHAVAAAQMRRFGGVLRFELASAEAVHAFVAASSLVSAATSFGGLHTTADRRARWGDAVPPGFVRLSCGIEDTADVVRDVLAALG</sequence>
<comment type="cofactor">
    <cofactor evidence="1 4">
        <name>pyridoxal 5'-phosphate</name>
        <dbReference type="ChEBI" id="CHEBI:597326"/>
    </cofactor>
</comment>
<dbReference type="EC" id="4.4.1.1" evidence="5"/>
<dbReference type="PANTHER" id="PTHR11808:SF85">
    <property type="entry name" value="CYSTATHIONINE GAMMA-LYASE-RELATED"/>
    <property type="match status" value="1"/>
</dbReference>
<dbReference type="GO" id="GO:0016829">
    <property type="term" value="F:lyase activity"/>
    <property type="evidence" value="ECO:0007669"/>
    <property type="project" value="UniProtKB-KW"/>
</dbReference>
<dbReference type="Pfam" id="PF01053">
    <property type="entry name" value="Cys_Met_Meta_PP"/>
    <property type="match status" value="1"/>
</dbReference>
<gene>
    <name evidence="5" type="ORF">RHODO2019_04280</name>
</gene>
<name>A0ABY6P1Z2_9NOCA</name>
<organism evidence="5 6">
    <name type="scientific">Rhodococcus antarcticus</name>
    <dbReference type="NCBI Taxonomy" id="2987751"/>
    <lineage>
        <taxon>Bacteria</taxon>
        <taxon>Bacillati</taxon>
        <taxon>Actinomycetota</taxon>
        <taxon>Actinomycetes</taxon>
        <taxon>Mycobacteriales</taxon>
        <taxon>Nocardiaceae</taxon>
        <taxon>Rhodococcus</taxon>
    </lineage>
</organism>
<comment type="similarity">
    <text evidence="4">Belongs to the trans-sulfuration enzymes family.</text>
</comment>
<evidence type="ECO:0000256" key="4">
    <source>
        <dbReference type="RuleBase" id="RU362118"/>
    </source>
</evidence>
<dbReference type="InterPro" id="IPR015422">
    <property type="entry name" value="PyrdxlP-dep_Trfase_small"/>
</dbReference>
<dbReference type="PIRSF" id="PIRSF001434">
    <property type="entry name" value="CGS"/>
    <property type="match status" value="1"/>
</dbReference>
<dbReference type="Gene3D" id="3.40.640.10">
    <property type="entry name" value="Type I PLP-dependent aspartate aminotransferase-like (Major domain)"/>
    <property type="match status" value="1"/>
</dbReference>
<keyword evidence="3" id="KW-0028">Amino-acid biosynthesis</keyword>
<dbReference type="NCBIfam" id="NF005758">
    <property type="entry name" value="PRK07582.1"/>
    <property type="match status" value="1"/>
</dbReference>
<dbReference type="RefSeq" id="WP_265383779.1">
    <property type="nucleotide sequence ID" value="NZ_CP110615.1"/>
</dbReference>
<dbReference type="InterPro" id="IPR015424">
    <property type="entry name" value="PyrdxlP-dep_Trfase"/>
</dbReference>
<accession>A0ABY6P1Z2</accession>
<dbReference type="SUPFAM" id="SSF53383">
    <property type="entry name" value="PLP-dependent transferases"/>
    <property type="match status" value="1"/>
</dbReference>
<keyword evidence="3" id="KW-0486">Methionine biosynthesis</keyword>
<reference evidence="5" key="1">
    <citation type="submission" date="2022-10" db="EMBL/GenBank/DDBJ databases">
        <title>Rhodococcus sp.75.</title>
        <authorList>
            <person name="Sun M."/>
        </authorList>
    </citation>
    <scope>NUCLEOTIDE SEQUENCE</scope>
    <source>
        <strain evidence="5">75</strain>
    </source>
</reference>
<dbReference type="InterPro" id="IPR015421">
    <property type="entry name" value="PyrdxlP-dep_Trfase_major"/>
</dbReference>
<keyword evidence="6" id="KW-1185">Reference proteome</keyword>
<evidence type="ECO:0000313" key="5">
    <source>
        <dbReference type="EMBL" id="UZJ25675.1"/>
    </source>
</evidence>
<dbReference type="Proteomes" id="UP001164965">
    <property type="component" value="Chromosome"/>
</dbReference>